<dbReference type="Gene3D" id="1.25.40.20">
    <property type="entry name" value="Ankyrin repeat-containing domain"/>
    <property type="match status" value="7"/>
</dbReference>
<dbReference type="SMART" id="SM00248">
    <property type="entry name" value="ANK"/>
    <property type="match status" value="15"/>
</dbReference>
<gene>
    <name evidence="3" type="ORF">CkaCkLH20_09554</name>
</gene>
<dbReference type="Proteomes" id="UP000781932">
    <property type="component" value="Unassembled WGS sequence"/>
</dbReference>
<reference evidence="3" key="2">
    <citation type="submission" date="2020-11" db="EMBL/GenBank/DDBJ databases">
        <title>Whole genome sequencing of Colletotrichum sp.</title>
        <authorList>
            <person name="Li H."/>
        </authorList>
    </citation>
    <scope>NUCLEOTIDE SEQUENCE</scope>
    <source>
        <strain evidence="3">CkLH20</strain>
    </source>
</reference>
<comment type="caution">
    <text evidence="3">The sequence shown here is derived from an EMBL/GenBank/DDBJ whole genome shotgun (WGS) entry which is preliminary data.</text>
</comment>
<dbReference type="PROSITE" id="PS50088">
    <property type="entry name" value="ANK_REPEAT"/>
    <property type="match status" value="3"/>
</dbReference>
<dbReference type="PANTHER" id="PTHR24133">
    <property type="entry name" value="ANKYRIN DOMAIN-CONTAINING"/>
    <property type="match status" value="1"/>
</dbReference>
<feature type="repeat" description="ANK" evidence="1">
    <location>
        <begin position="1037"/>
        <end position="1069"/>
    </location>
</feature>
<dbReference type="OrthoDB" id="341259at2759"/>
<dbReference type="InterPro" id="IPR036770">
    <property type="entry name" value="Ankyrin_rpt-contain_sf"/>
</dbReference>
<keyword evidence="4" id="KW-1185">Reference proteome</keyword>
<accession>A0A9P6LED8</accession>
<dbReference type="EMBL" id="JAATWM020000034">
    <property type="protein sequence ID" value="KAF9873044.1"/>
    <property type="molecule type" value="Genomic_DNA"/>
</dbReference>
<feature type="signal peptide" evidence="2">
    <location>
        <begin position="1"/>
        <end position="25"/>
    </location>
</feature>
<organism evidence="3 4">
    <name type="scientific">Colletotrichum karsti</name>
    <dbReference type="NCBI Taxonomy" id="1095194"/>
    <lineage>
        <taxon>Eukaryota</taxon>
        <taxon>Fungi</taxon>
        <taxon>Dikarya</taxon>
        <taxon>Ascomycota</taxon>
        <taxon>Pezizomycotina</taxon>
        <taxon>Sordariomycetes</taxon>
        <taxon>Hypocreomycetidae</taxon>
        <taxon>Glomerellales</taxon>
        <taxon>Glomerellaceae</taxon>
        <taxon>Colletotrichum</taxon>
        <taxon>Colletotrichum boninense species complex</taxon>
    </lineage>
</organism>
<sequence length="1542" mass="172869">MANPRNLPPELLMAIVSFLAESSFANDWAGLEDEAGDADQIIATLAALSVTNSFFNAVAEPHLYRIGPYRHPYLLCWATEVGFLNVMKKILTHYEPAGLMISTGIIRYSPRKYKEWNRTSSTKQRFWELYRQDEAGGFQSRHDWNDECEFHAHVTDSDADSDDEEAEHKDLNGFMAEWYGVLKLKTCDHFKVDVMQKAAVYWFPVHIAAKQGNLDALTILVEHGALLNVSSKGFCVHPHDPYNRNVLYFPDWSAVQDSSYLYPAWTPYHIALCHGHVEVAKYILTECPYITERLIGTDEDPQIQVPPFISAIRRGLPGVAEFCLEEGIDDPNALYPGLSFATLLWRALWETKDFGTAMEILLRHGADLEHDLEDGHTLLMDACCRGHYREAIALIDAGASVGVVLEEPGVELDEEFDDRSLVSSHDLLGSGLLDVCCTGRPILASKHHSPEALVPLIARLYASEARDASKRNPILTASKHHQIDVIKFLLSAGSDLHALDSAGDGVLNYASRLPLTRNQESWSKGLYQTLLFLTQQAKESGISLQGGHRAASSLARAHARDLRYSNLQVKSQVRRAFLLLVKEGLVNLNARDAYDKTLLMKAVFDEDFGVAGSLINLGAEAGVDPRTGRDDLVDMWDHAVDHKDSALLASRLLRKLDRQNRISHEPRFLVVVMMRRLKSIEEEMRPSLFLDKNWVNNECLPSTITTFHDAGIEPQVNEFPLWRLLHFAVYFGFCEISKILLGAGARVHGFTETGETALSLITAKEWSGPKELAELVVKHSVDQDPNAPSRCYDMLERAMENDCEDYVLAVLDICPDFLSATTSTFEQRSPLSFLISLSATARAPDIRPYSITIIKTSIRQSSTTKHAKMPNLLQLPNELKVAIIDELIAADKTPIGLFRHSLLESLAALSRSCRWFHEYINPILYDGGVKRHPYLLIWATETQNIGCMRRLLEAGANPNMAFYWWDSRDRPTNRRNDYKSMIEFFRARYSCHILCPDEWCAGQAGVTEDAAVHRSRLDPSLGMTLWNPETANDLLFPRHLPINLAAAAGNIEAFDLLIGYGADINAPSFCNDLCHSTNARLHFVDRLEARRAIHTAYNAETYKPAKHIISLGAPIREHLMTKLETEEGPTPLFITAVKHRRLEVADHILSTGLESVHAEYGMKRYGTLLWQAYWQGSETFRAALPILLKYGANVDADFGQGHTLLVEACSRAHYGEAHMLLDAGANANVRLVTTSPHSIMGPYNDGQGLVRCRRTSWARHHCYLCLGEGCNNTSTSSLLGMRPINICVQSFFWYSTSLPLGQSVDRITRDNTSIVQHLLLVLGPHGITDLTLLSIAVSTLQPNLVDILLNAGVDVNAQGPSGHSALKNGLILLKMGTGLPHLPATLLPLVQHVQKNGIKLIDYEWAILRLLGEKNTSPYIPEAIRTLRLCGDINSRDKDQNTVLMLAFARGRFDVFNSLVNMGAKLGQAQRSEGLPDDDLEFLWEQLLNGESSYEAWRALRNNTIDPERRLLQDPHFKDTATRAGRKDVLKWFHWSNLIRMR</sequence>
<evidence type="ECO:0000256" key="1">
    <source>
        <dbReference type="PROSITE-ProRule" id="PRU00023"/>
    </source>
</evidence>
<keyword evidence="2" id="KW-0732">Signal</keyword>
<evidence type="ECO:0000313" key="4">
    <source>
        <dbReference type="Proteomes" id="UP000781932"/>
    </source>
</evidence>
<dbReference type="PANTHER" id="PTHR24133:SF40">
    <property type="entry name" value="ANKYRIN REPEAT DOMAIN 44"/>
    <property type="match status" value="1"/>
</dbReference>
<reference evidence="3" key="1">
    <citation type="submission" date="2020-03" db="EMBL/GenBank/DDBJ databases">
        <authorList>
            <person name="He L."/>
        </authorList>
    </citation>
    <scope>NUCLEOTIDE SEQUENCE</scope>
    <source>
        <strain evidence="3">CkLH20</strain>
    </source>
</reference>
<feature type="repeat" description="ANK" evidence="1">
    <location>
        <begin position="204"/>
        <end position="232"/>
    </location>
</feature>
<dbReference type="SUPFAM" id="SSF48403">
    <property type="entry name" value="Ankyrin repeat"/>
    <property type="match status" value="4"/>
</dbReference>
<evidence type="ECO:0000256" key="2">
    <source>
        <dbReference type="SAM" id="SignalP"/>
    </source>
</evidence>
<dbReference type="PROSITE" id="PS50297">
    <property type="entry name" value="ANK_REP_REGION"/>
    <property type="match status" value="2"/>
</dbReference>
<proteinExistence type="predicted"/>
<protein>
    <submittedName>
        <fullName evidence="3">Uncharacterized protein</fullName>
    </submittedName>
</protein>
<dbReference type="InterPro" id="IPR002110">
    <property type="entry name" value="Ankyrin_rpt"/>
</dbReference>
<evidence type="ECO:0000313" key="3">
    <source>
        <dbReference type="EMBL" id="KAF9873044.1"/>
    </source>
</evidence>
<dbReference type="RefSeq" id="XP_038742505.1">
    <property type="nucleotide sequence ID" value="XM_038892269.1"/>
</dbReference>
<dbReference type="GeneID" id="62165343"/>
<feature type="chain" id="PRO_5040323868" evidence="2">
    <location>
        <begin position="26"/>
        <end position="1542"/>
    </location>
</feature>
<keyword evidence="1" id="KW-0040">ANK repeat</keyword>
<dbReference type="InterPro" id="IPR052391">
    <property type="entry name" value="E3_Ligase-Neurotoxin"/>
</dbReference>
<name>A0A9P6LED8_9PEZI</name>
<feature type="repeat" description="ANK" evidence="1">
    <location>
        <begin position="469"/>
        <end position="501"/>
    </location>
</feature>